<dbReference type="RefSeq" id="WP_133039947.1">
    <property type="nucleotide sequence ID" value="NZ_SLWF01000027.1"/>
</dbReference>
<accession>A0A4R2F5J2</accession>
<feature type="signal peptide" evidence="2">
    <location>
        <begin position="1"/>
        <end position="22"/>
    </location>
</feature>
<dbReference type="PANTHER" id="PTHR40940">
    <property type="entry name" value="PROTEIN BATD-RELATED"/>
    <property type="match status" value="1"/>
</dbReference>
<dbReference type="OrthoDB" id="5293418at2"/>
<feature type="chain" id="PRO_5020565782" evidence="2">
    <location>
        <begin position="23"/>
        <end position="543"/>
    </location>
</feature>
<dbReference type="PANTHER" id="PTHR40940:SF1">
    <property type="entry name" value="PROTEIN BATD"/>
    <property type="match status" value="1"/>
</dbReference>
<comment type="caution">
    <text evidence="3">The sequence shown here is derived from an EMBL/GenBank/DDBJ whole genome shotgun (WGS) entry which is preliminary data.</text>
</comment>
<proteinExistence type="predicted"/>
<keyword evidence="1" id="KW-0472">Membrane</keyword>
<keyword evidence="2" id="KW-0732">Signal</keyword>
<sequence length="543" mass="59576">MVKLRFPFWLLLATLLPLKALALTELQASVDKNPVSQGEYVALTVTADDDLQSQALDTSALLKDFIVGRTSVGRSTQIINFDTRKETRWQILLAPKQLGQVTIPAFEINGVKSNPIQLQVVDSGSQPQQMKNLFLRTSVSSDEAYVGQLLTYKVKLYLAVDLQRGVLSTPNIEGAQIKQVGDDKDSNEIVNGRRYRVIERTYSIVADNPGKLMINGVNFSGDVLMNSPSSGMFSFQESRPVQAQGDSLVVTIKPIPQAYVGDWLVADLVALQEDWKDNQSYEAGQPITRNITLLASNADDTSLPDLHIPLPADMRSYPDKPVKKTYVRNGQMVAKLTQTIAIVPAKAGDYTLPEIKVAWWNPHLNQEEYATLPARHIKVKPASNAPAPDLSVATPQAVPTAHGYWPLATAVFAGLWLLTLGLWWRARKTPMVDAHREIVTAPQPTVAAPSLQTAIDNDDAAQVLNALIREVATITGKELSLGQLASIAPTLAEVAAQIQSAHYSRAPTDTAPLYQILLQALAQFRHQYSQQKQQKSPLSSLNP</sequence>
<keyword evidence="1" id="KW-0812">Transmembrane</keyword>
<keyword evidence="4" id="KW-1185">Reference proteome</keyword>
<reference evidence="3 4" key="1">
    <citation type="submission" date="2019-03" db="EMBL/GenBank/DDBJ databases">
        <title>Freshwater and sediment microbial communities from various areas in North America, analyzing microbe dynamics in response to fracking.</title>
        <authorList>
            <person name="Lamendella R."/>
        </authorList>
    </citation>
    <scope>NUCLEOTIDE SEQUENCE [LARGE SCALE GENOMIC DNA]</scope>
    <source>
        <strain evidence="3 4">74A</strain>
    </source>
</reference>
<dbReference type="EMBL" id="SLWF01000027">
    <property type="protein sequence ID" value="TCN81039.1"/>
    <property type="molecule type" value="Genomic_DNA"/>
</dbReference>
<dbReference type="InterPro" id="IPR025738">
    <property type="entry name" value="BatD"/>
</dbReference>
<name>A0A4R2F5J2_9GAMM</name>
<dbReference type="AlphaFoldDB" id="A0A4R2F5J2"/>
<organism evidence="3 4">
    <name type="scientific">Shewanella fodinae</name>
    <dbReference type="NCBI Taxonomy" id="552357"/>
    <lineage>
        <taxon>Bacteria</taxon>
        <taxon>Pseudomonadati</taxon>
        <taxon>Pseudomonadota</taxon>
        <taxon>Gammaproteobacteria</taxon>
        <taxon>Alteromonadales</taxon>
        <taxon>Shewanellaceae</taxon>
        <taxon>Shewanella</taxon>
    </lineage>
</organism>
<evidence type="ECO:0000313" key="3">
    <source>
        <dbReference type="EMBL" id="TCN81039.1"/>
    </source>
</evidence>
<evidence type="ECO:0000256" key="2">
    <source>
        <dbReference type="SAM" id="SignalP"/>
    </source>
</evidence>
<protein>
    <submittedName>
        <fullName evidence="3">Oxygen tolerance protein BatD</fullName>
    </submittedName>
</protein>
<evidence type="ECO:0000256" key="1">
    <source>
        <dbReference type="SAM" id="Phobius"/>
    </source>
</evidence>
<evidence type="ECO:0000313" key="4">
    <source>
        <dbReference type="Proteomes" id="UP000294832"/>
    </source>
</evidence>
<feature type="transmembrane region" description="Helical" evidence="1">
    <location>
        <begin position="404"/>
        <end position="424"/>
    </location>
</feature>
<keyword evidence="1" id="KW-1133">Transmembrane helix</keyword>
<dbReference type="Pfam" id="PF13584">
    <property type="entry name" value="BatD"/>
    <property type="match status" value="1"/>
</dbReference>
<dbReference type="Proteomes" id="UP000294832">
    <property type="component" value="Unassembled WGS sequence"/>
</dbReference>
<gene>
    <name evidence="3" type="ORF">EDC91_1278</name>
</gene>